<evidence type="ECO:0000313" key="3">
    <source>
        <dbReference type="Proteomes" id="UP000225997"/>
    </source>
</evidence>
<dbReference type="Proteomes" id="UP000225997">
    <property type="component" value="Unassembled WGS sequence"/>
</dbReference>
<comment type="caution">
    <text evidence="2">The sequence shown here is derived from an EMBL/GenBank/DDBJ whole genome shotgun (WGS) entry which is preliminary data.</text>
</comment>
<dbReference type="AlphaFoldDB" id="A0A2B5Y462"/>
<evidence type="ECO:0000256" key="1">
    <source>
        <dbReference type="PROSITE-ProRule" id="PRU01240"/>
    </source>
</evidence>
<name>A0A2B5Y462_9BACI</name>
<dbReference type="SUPFAM" id="SSF52743">
    <property type="entry name" value="Subtilisin-like"/>
    <property type="match status" value="1"/>
</dbReference>
<comment type="caution">
    <text evidence="1">Lacks conserved residue(s) required for the propagation of feature annotation.</text>
</comment>
<proteinExistence type="inferred from homology"/>
<dbReference type="GO" id="GO:0006508">
    <property type="term" value="P:proteolysis"/>
    <property type="evidence" value="ECO:0007669"/>
    <property type="project" value="InterPro"/>
</dbReference>
<reference evidence="2 3" key="1">
    <citation type="submission" date="2017-09" db="EMBL/GenBank/DDBJ databases">
        <title>Large-scale bioinformatics analysis of Bacillus genomes uncovers conserved roles of natural products in bacterial physiology.</title>
        <authorList>
            <consortium name="Agbiome Team Llc"/>
            <person name="Bleich R.M."/>
            <person name="Grubbs K.J."/>
            <person name="Santa Maria K.C."/>
            <person name="Allen S.E."/>
            <person name="Farag S."/>
            <person name="Shank E.A."/>
            <person name="Bowers A."/>
        </authorList>
    </citation>
    <scope>NUCLEOTIDE SEQUENCE [LARGE SCALE GENOMIC DNA]</scope>
    <source>
        <strain evidence="2 3">AFS044250</strain>
    </source>
</reference>
<dbReference type="PROSITE" id="PS51892">
    <property type="entry name" value="SUBTILASE"/>
    <property type="match status" value="1"/>
</dbReference>
<dbReference type="InterPro" id="IPR036852">
    <property type="entry name" value="Peptidase_S8/S53_dom_sf"/>
</dbReference>
<dbReference type="EMBL" id="NUSQ01000006">
    <property type="protein sequence ID" value="PHD74758.1"/>
    <property type="molecule type" value="Genomic_DNA"/>
</dbReference>
<sequence>MKMFQRIGVSAVIVSTFLGIGDNVNIVTADSIEQQSKLGIEQETDKQIIVKFSADLKLPYEDGIEKQIQSETNDKVLEDFLGEYPDVTFTRLFTSVSPEEIQDLEVKAPNNVSTSLLNYYILQTKNDGREETLVDKLKASSLIEDVYMKKQEKIITPEVKQLSVSLNPNNNPRFNKQGYLEAAPYGINAPFAWGVQGGNGNDVTFVDMEYGWLLNHEDLVHQNIELMSGRNIDQHVGHGTSVLGIVSSEDNEVGNIGVAPHRYQA</sequence>
<comment type="similarity">
    <text evidence="1">Belongs to the peptidase S8 family.</text>
</comment>
<organism evidence="2 3">
    <name type="scientific">Bacillus toyonensis</name>
    <dbReference type="NCBI Taxonomy" id="155322"/>
    <lineage>
        <taxon>Bacteria</taxon>
        <taxon>Bacillati</taxon>
        <taxon>Bacillota</taxon>
        <taxon>Bacilli</taxon>
        <taxon>Bacillales</taxon>
        <taxon>Bacillaceae</taxon>
        <taxon>Bacillus</taxon>
        <taxon>Bacillus cereus group</taxon>
    </lineage>
</organism>
<feature type="non-terminal residue" evidence="2">
    <location>
        <position position="265"/>
    </location>
</feature>
<evidence type="ECO:0000313" key="2">
    <source>
        <dbReference type="EMBL" id="PHD74758.1"/>
    </source>
</evidence>
<dbReference type="GO" id="GO:0004252">
    <property type="term" value="F:serine-type endopeptidase activity"/>
    <property type="evidence" value="ECO:0007669"/>
    <property type="project" value="InterPro"/>
</dbReference>
<protein>
    <submittedName>
        <fullName evidence="2">Peptidase</fullName>
    </submittedName>
</protein>
<accession>A0A2B5Y462</accession>
<dbReference type="Gene3D" id="3.40.50.200">
    <property type="entry name" value="Peptidase S8/S53 domain"/>
    <property type="match status" value="1"/>
</dbReference>
<gene>
    <name evidence="2" type="ORF">COF40_01440</name>
</gene>